<accession>A0AAV8A2R8</accession>
<keyword evidence="3" id="KW-0378">Hydrolase</keyword>
<evidence type="ECO:0000313" key="8">
    <source>
        <dbReference type="Proteomes" id="UP001146793"/>
    </source>
</evidence>
<proteinExistence type="inferred from homology"/>
<dbReference type="GO" id="GO:0004725">
    <property type="term" value="F:protein tyrosine phosphatase activity"/>
    <property type="evidence" value="ECO:0007669"/>
    <property type="project" value="UniProtKB-EC"/>
</dbReference>
<keyword evidence="4" id="KW-0904">Protein phosphatase</keyword>
<dbReference type="PROSITE" id="PS50056">
    <property type="entry name" value="TYR_PHOSPHATASE_2"/>
    <property type="match status" value="1"/>
</dbReference>
<dbReference type="PROSITE" id="PS00383">
    <property type="entry name" value="TYR_PHOSPHATASE_1"/>
    <property type="match status" value="1"/>
</dbReference>
<evidence type="ECO:0000256" key="1">
    <source>
        <dbReference type="ARBA" id="ARBA00008601"/>
    </source>
</evidence>
<dbReference type="Gene3D" id="3.90.190.10">
    <property type="entry name" value="Protein tyrosine phosphatase superfamily"/>
    <property type="match status" value="1"/>
</dbReference>
<dbReference type="EC" id="3.1.3.48" evidence="2"/>
<dbReference type="AlphaFoldDB" id="A0AAV8A2R8"/>
<dbReference type="InterPro" id="IPR020422">
    <property type="entry name" value="TYR_PHOSPHATASE_DUAL_dom"/>
</dbReference>
<protein>
    <recommendedName>
        <fullName evidence="2">protein-tyrosine-phosphatase</fullName>
        <ecNumber evidence="2">3.1.3.48</ecNumber>
    </recommendedName>
</protein>
<dbReference type="SUPFAM" id="SSF52799">
    <property type="entry name" value="(Phosphotyrosine protein) phosphatases II"/>
    <property type="match status" value="1"/>
</dbReference>
<dbReference type="GO" id="GO:0005737">
    <property type="term" value="C:cytoplasm"/>
    <property type="evidence" value="ECO:0007669"/>
    <property type="project" value="TreeGrafter"/>
</dbReference>
<evidence type="ECO:0000259" key="5">
    <source>
        <dbReference type="PROSITE" id="PS50054"/>
    </source>
</evidence>
<dbReference type="InterPro" id="IPR000387">
    <property type="entry name" value="Tyr_Pase_dom"/>
</dbReference>
<dbReference type="InterPro" id="IPR016130">
    <property type="entry name" value="Tyr_Pase_AS"/>
</dbReference>
<comment type="similarity">
    <text evidence="1">Belongs to the protein-tyrosine phosphatase family. Non-receptor class dual specificity subfamily.</text>
</comment>
<dbReference type="PROSITE" id="PS50054">
    <property type="entry name" value="TYR_PHOSPHATASE_DUAL"/>
    <property type="match status" value="1"/>
</dbReference>
<dbReference type="PANTHER" id="PTHR10159">
    <property type="entry name" value="DUAL SPECIFICITY PROTEIN PHOSPHATASE"/>
    <property type="match status" value="1"/>
</dbReference>
<dbReference type="GO" id="GO:0043409">
    <property type="term" value="P:negative regulation of MAPK cascade"/>
    <property type="evidence" value="ECO:0007669"/>
    <property type="project" value="TreeGrafter"/>
</dbReference>
<feature type="domain" description="Tyrosine-protein phosphatase" evidence="5">
    <location>
        <begin position="139"/>
        <end position="285"/>
    </location>
</feature>
<dbReference type="EMBL" id="JANTQA010000015">
    <property type="protein sequence ID" value="KAJ3448514.1"/>
    <property type="molecule type" value="Genomic_DNA"/>
</dbReference>
<evidence type="ECO:0000259" key="6">
    <source>
        <dbReference type="PROSITE" id="PS50056"/>
    </source>
</evidence>
<dbReference type="Pfam" id="PF00782">
    <property type="entry name" value="DSPc"/>
    <property type="match status" value="1"/>
</dbReference>
<dbReference type="CDD" id="cd14498">
    <property type="entry name" value="DSP"/>
    <property type="match status" value="1"/>
</dbReference>
<evidence type="ECO:0000256" key="3">
    <source>
        <dbReference type="ARBA" id="ARBA00022801"/>
    </source>
</evidence>
<dbReference type="InterPro" id="IPR000340">
    <property type="entry name" value="Dual-sp_phosphatase_cat-dom"/>
</dbReference>
<dbReference type="Proteomes" id="UP001146793">
    <property type="component" value="Unassembled WGS sequence"/>
</dbReference>
<sequence>MNLINSIQFYNCLCDSRYDLLVLHLQTEESNKKKVRGSQNVDLQEYSEKDFYEKTLKGIKNLAVKARFRLFKLKKIILICEQDLLDDNNSAAIKVYSQLKKMNFPVVSFLTIPLDTLFEEFPILQNTNTVSQKIPFWHYPSIIIENFLFLGGYEALKTNIIVHSFGIQYILSVCERDDPDNILELKNNGVTIKKLPIMDIASFDISSYFEEICSFITEARDKNKRILVHCSAGWSRSPTCIIAWLMKTKNIGYQEAREFVKEKRVIKPNKGFVDALMKWEKMLKKN</sequence>
<evidence type="ECO:0000256" key="4">
    <source>
        <dbReference type="ARBA" id="ARBA00022912"/>
    </source>
</evidence>
<gene>
    <name evidence="7" type="ORF">M0812_00994</name>
</gene>
<feature type="domain" description="Tyrosine specific protein phosphatases" evidence="6">
    <location>
        <begin position="206"/>
        <end position="264"/>
    </location>
</feature>
<dbReference type="InterPro" id="IPR029021">
    <property type="entry name" value="Prot-tyrosine_phosphatase-like"/>
</dbReference>
<evidence type="ECO:0000256" key="2">
    <source>
        <dbReference type="ARBA" id="ARBA00013064"/>
    </source>
</evidence>
<dbReference type="PANTHER" id="PTHR10159:SF519">
    <property type="entry name" value="DUAL SPECIFICITY PROTEIN PHOSPHATASE MPK3"/>
    <property type="match status" value="1"/>
</dbReference>
<comment type="caution">
    <text evidence="7">The sequence shown here is derived from an EMBL/GenBank/DDBJ whole genome shotgun (WGS) entry which is preliminary data.</text>
</comment>
<organism evidence="7 8">
    <name type="scientific">Anaeramoeba flamelloides</name>
    <dbReference type="NCBI Taxonomy" id="1746091"/>
    <lineage>
        <taxon>Eukaryota</taxon>
        <taxon>Metamonada</taxon>
        <taxon>Anaeramoebidae</taxon>
        <taxon>Anaeramoeba</taxon>
    </lineage>
</organism>
<reference evidence="7" key="1">
    <citation type="submission" date="2022-08" db="EMBL/GenBank/DDBJ databases">
        <title>Novel sulphate-reducing endosymbionts in the free-living metamonad Anaeramoeba.</title>
        <authorList>
            <person name="Jerlstrom-Hultqvist J."/>
            <person name="Cepicka I."/>
            <person name="Gallot-Lavallee L."/>
            <person name="Salas-Leiva D."/>
            <person name="Curtis B.A."/>
            <person name="Zahonova K."/>
            <person name="Pipaliya S."/>
            <person name="Dacks J."/>
            <person name="Roger A.J."/>
        </authorList>
    </citation>
    <scope>NUCLEOTIDE SEQUENCE</scope>
    <source>
        <strain evidence="7">Busselton2</strain>
    </source>
</reference>
<dbReference type="SMART" id="SM00195">
    <property type="entry name" value="DSPc"/>
    <property type="match status" value="1"/>
</dbReference>
<name>A0AAV8A2R8_9EUKA</name>
<evidence type="ECO:0000313" key="7">
    <source>
        <dbReference type="EMBL" id="KAJ3448514.1"/>
    </source>
</evidence>